<protein>
    <submittedName>
        <fullName evidence="1">Uncharacterized protein</fullName>
    </submittedName>
</protein>
<reference evidence="1" key="1">
    <citation type="submission" date="2023-01" db="EMBL/GenBank/DDBJ databases">
        <title>Colletotrichum chrysophilum M932 genome sequence.</title>
        <authorList>
            <person name="Baroncelli R."/>
        </authorList>
    </citation>
    <scope>NUCLEOTIDE SEQUENCE</scope>
    <source>
        <strain evidence="1">M932</strain>
    </source>
</reference>
<dbReference type="Proteomes" id="UP001243330">
    <property type="component" value="Unassembled WGS sequence"/>
</dbReference>
<accession>A0AAD9E8P7</accession>
<keyword evidence="2" id="KW-1185">Reference proteome</keyword>
<name>A0AAD9E8P7_9PEZI</name>
<organism evidence="1 2">
    <name type="scientific">Colletotrichum chrysophilum</name>
    <dbReference type="NCBI Taxonomy" id="1836956"/>
    <lineage>
        <taxon>Eukaryota</taxon>
        <taxon>Fungi</taxon>
        <taxon>Dikarya</taxon>
        <taxon>Ascomycota</taxon>
        <taxon>Pezizomycotina</taxon>
        <taxon>Sordariomycetes</taxon>
        <taxon>Hypocreomycetidae</taxon>
        <taxon>Glomerellales</taxon>
        <taxon>Glomerellaceae</taxon>
        <taxon>Colletotrichum</taxon>
        <taxon>Colletotrichum gloeosporioides species complex</taxon>
    </lineage>
</organism>
<comment type="caution">
    <text evidence="1">The sequence shown here is derived from an EMBL/GenBank/DDBJ whole genome shotgun (WGS) entry which is preliminary data.</text>
</comment>
<gene>
    <name evidence="1" type="ORF">CCHR01_18642</name>
</gene>
<dbReference type="EMBL" id="JAQOWY010000775">
    <property type="protein sequence ID" value="KAK1838727.1"/>
    <property type="molecule type" value="Genomic_DNA"/>
</dbReference>
<proteinExistence type="predicted"/>
<evidence type="ECO:0000313" key="2">
    <source>
        <dbReference type="Proteomes" id="UP001243330"/>
    </source>
</evidence>
<evidence type="ECO:0000313" key="1">
    <source>
        <dbReference type="EMBL" id="KAK1838727.1"/>
    </source>
</evidence>
<dbReference type="AlphaFoldDB" id="A0AAD9E8P7"/>
<sequence length="109" mass="12145">MEVISTCIEYGLNVNQTYQNILHLGSGDEPGVSCAYSYLLKDAFIKQANPDAESKAYELVESLIHEHGATFTVEESIAATRHGWFGQPDMVSGSQDVWIQGSQYSEFFF</sequence>